<evidence type="ECO:0000256" key="3">
    <source>
        <dbReference type="ARBA" id="ARBA00022857"/>
    </source>
</evidence>
<keyword evidence="2" id="KW-0288">FMN</keyword>
<dbReference type="RefSeq" id="WP_122981641.1">
    <property type="nucleotide sequence ID" value="NZ_BOMX01000026.1"/>
</dbReference>
<keyword evidence="4" id="KW-0560">Oxidoreductase</keyword>
<reference evidence="6 7" key="1">
    <citation type="submission" date="2019-06" db="EMBL/GenBank/DDBJ databases">
        <title>Sequencing the genomes of 1000 actinobacteria strains.</title>
        <authorList>
            <person name="Klenk H.-P."/>
        </authorList>
    </citation>
    <scope>NUCLEOTIDE SEQUENCE [LARGE SCALE GENOMIC DNA]</scope>
    <source>
        <strain evidence="6 7">DSM 43866</strain>
    </source>
</reference>
<dbReference type="SUPFAM" id="SSF55469">
    <property type="entry name" value="FMN-dependent nitroreductase-like"/>
    <property type="match status" value="1"/>
</dbReference>
<dbReference type="GO" id="GO:0016491">
    <property type="term" value="F:oxidoreductase activity"/>
    <property type="evidence" value="ECO:0007669"/>
    <property type="project" value="UniProtKB-KW"/>
</dbReference>
<dbReference type="InterPro" id="IPR029479">
    <property type="entry name" value="Nitroreductase"/>
</dbReference>
<dbReference type="OrthoDB" id="9784375at2"/>
<dbReference type="EMBL" id="VIWY01000001">
    <property type="protein sequence ID" value="TWG26239.1"/>
    <property type="molecule type" value="Genomic_DNA"/>
</dbReference>
<protein>
    <submittedName>
        <fullName evidence="6">3-hydroxypropanoate dehydrogenase</fullName>
    </submittedName>
</protein>
<dbReference type="Pfam" id="PF00881">
    <property type="entry name" value="Nitroreductase"/>
    <property type="match status" value="1"/>
</dbReference>
<gene>
    <name evidence="6" type="ORF">FHX34_1011220</name>
</gene>
<name>A0A561WQV6_ACTTI</name>
<evidence type="ECO:0000313" key="6">
    <source>
        <dbReference type="EMBL" id="TWG26239.1"/>
    </source>
</evidence>
<dbReference type="Proteomes" id="UP000320239">
    <property type="component" value="Unassembled WGS sequence"/>
</dbReference>
<dbReference type="CDD" id="cd02148">
    <property type="entry name" value="RutE-like"/>
    <property type="match status" value="1"/>
</dbReference>
<dbReference type="PANTHER" id="PTHR43543">
    <property type="entry name" value="MALONIC SEMIALDEHYDE REDUCTASE RUTE-RELATED"/>
    <property type="match status" value="1"/>
</dbReference>
<comment type="caution">
    <text evidence="6">The sequence shown here is derived from an EMBL/GenBank/DDBJ whole genome shotgun (WGS) entry which is preliminary data.</text>
</comment>
<evidence type="ECO:0000256" key="4">
    <source>
        <dbReference type="ARBA" id="ARBA00023002"/>
    </source>
</evidence>
<keyword evidence="3" id="KW-0521">NADP</keyword>
<proteinExistence type="predicted"/>
<evidence type="ECO:0000313" key="7">
    <source>
        <dbReference type="Proteomes" id="UP000320239"/>
    </source>
</evidence>
<dbReference type="PANTHER" id="PTHR43543:SF1">
    <property type="entry name" value="MALONIC SEMIALDEHYDE REDUCTASE RUTE-RELATED"/>
    <property type="match status" value="1"/>
</dbReference>
<dbReference type="InterPro" id="IPR023936">
    <property type="entry name" value="RutE-like"/>
</dbReference>
<evidence type="ECO:0000259" key="5">
    <source>
        <dbReference type="Pfam" id="PF00881"/>
    </source>
</evidence>
<evidence type="ECO:0000256" key="1">
    <source>
        <dbReference type="ARBA" id="ARBA00022630"/>
    </source>
</evidence>
<dbReference type="NCBIfam" id="NF003768">
    <property type="entry name" value="PRK05365.1"/>
    <property type="match status" value="1"/>
</dbReference>
<accession>A0A561WQV6</accession>
<keyword evidence="1" id="KW-0285">Flavoprotein</keyword>
<keyword evidence="7" id="KW-1185">Reference proteome</keyword>
<dbReference type="AlphaFoldDB" id="A0A561WQV6"/>
<evidence type="ECO:0000256" key="2">
    <source>
        <dbReference type="ARBA" id="ARBA00022643"/>
    </source>
</evidence>
<organism evidence="6 7">
    <name type="scientific">Actinoplanes teichomyceticus</name>
    <dbReference type="NCBI Taxonomy" id="1867"/>
    <lineage>
        <taxon>Bacteria</taxon>
        <taxon>Bacillati</taxon>
        <taxon>Actinomycetota</taxon>
        <taxon>Actinomycetes</taxon>
        <taxon>Micromonosporales</taxon>
        <taxon>Micromonosporaceae</taxon>
        <taxon>Actinoplanes</taxon>
    </lineage>
</organism>
<sequence length="204" mass="22340">MDTLSEAGLTGLSETGRSLLFTEARTASFFAPTPVTDEELSEIWELAKWPPTQANTQPLRVLFVRTAEGKERLIKHLAEGNRAKSQSAPVVAVLALDTRFHEHVPQVFPHNPGLQDHFEGNPQKRIQDGTFSAALQAGYFIIAARAVGLYAGPMTGFDKAGVDAEFFPDGRFTSLAVVNLGHPAENAYRDRLPRLDPATTVQWA</sequence>
<dbReference type="InterPro" id="IPR000415">
    <property type="entry name" value="Nitroreductase-like"/>
</dbReference>
<dbReference type="Gene3D" id="3.40.109.10">
    <property type="entry name" value="NADH Oxidase"/>
    <property type="match status" value="1"/>
</dbReference>
<feature type="domain" description="Nitroreductase" evidence="5">
    <location>
        <begin position="25"/>
        <end position="166"/>
    </location>
</feature>
<dbReference type="InterPro" id="IPR050461">
    <property type="entry name" value="Nitroreductase_HadB/RutE"/>
</dbReference>